<evidence type="ECO:0000313" key="2">
    <source>
        <dbReference type="Proteomes" id="UP001290861"/>
    </source>
</evidence>
<dbReference type="SUPFAM" id="SSF56784">
    <property type="entry name" value="HAD-like"/>
    <property type="match status" value="1"/>
</dbReference>
<dbReference type="InterPro" id="IPR023198">
    <property type="entry name" value="PGP-like_dom2"/>
</dbReference>
<organism evidence="1 2">
    <name type="scientific">Pontiella agarivorans</name>
    <dbReference type="NCBI Taxonomy" id="3038953"/>
    <lineage>
        <taxon>Bacteria</taxon>
        <taxon>Pseudomonadati</taxon>
        <taxon>Kiritimatiellota</taxon>
        <taxon>Kiritimatiellia</taxon>
        <taxon>Kiritimatiellales</taxon>
        <taxon>Pontiellaceae</taxon>
        <taxon>Pontiella</taxon>
    </lineage>
</organism>
<dbReference type="Proteomes" id="UP001290861">
    <property type="component" value="Unassembled WGS sequence"/>
</dbReference>
<reference evidence="1 2" key="1">
    <citation type="journal article" date="2024" name="Appl. Environ. Microbiol.">
        <title>Pontiella agarivorans sp. nov., a novel marine anaerobic bacterium capable of degrading macroalgal polysaccharides and fixing nitrogen.</title>
        <authorList>
            <person name="Liu N."/>
            <person name="Kivenson V."/>
            <person name="Peng X."/>
            <person name="Cui Z."/>
            <person name="Lankiewicz T.S."/>
            <person name="Gosselin K.M."/>
            <person name="English C.J."/>
            <person name="Blair E.M."/>
            <person name="O'Malley M.A."/>
            <person name="Valentine D.L."/>
        </authorList>
    </citation>
    <scope>NUCLEOTIDE SEQUENCE [LARGE SCALE GENOMIC DNA]</scope>
    <source>
        <strain evidence="1 2">NLcol2</strain>
    </source>
</reference>
<protein>
    <submittedName>
        <fullName evidence="1">HAD hydrolase-like protein</fullName>
    </submittedName>
</protein>
<dbReference type="Gene3D" id="1.10.150.240">
    <property type="entry name" value="Putative phosphatase, domain 2"/>
    <property type="match status" value="1"/>
</dbReference>
<dbReference type="InterPro" id="IPR036412">
    <property type="entry name" value="HAD-like_sf"/>
</dbReference>
<proteinExistence type="predicted"/>
<keyword evidence="2" id="KW-1185">Reference proteome</keyword>
<dbReference type="PANTHER" id="PTHR43434:SF13">
    <property type="entry name" value="PHOSPHOGLYCOLATE PHOSPHATASE"/>
    <property type="match status" value="1"/>
</dbReference>
<gene>
    <name evidence="1" type="ORF">P9H32_15745</name>
</gene>
<evidence type="ECO:0000313" key="1">
    <source>
        <dbReference type="EMBL" id="MDZ8120084.1"/>
    </source>
</evidence>
<dbReference type="Pfam" id="PF13419">
    <property type="entry name" value="HAD_2"/>
    <property type="match status" value="1"/>
</dbReference>
<name>A0ABU5N0W3_9BACT</name>
<dbReference type="InterPro" id="IPR041492">
    <property type="entry name" value="HAD_2"/>
</dbReference>
<dbReference type="InterPro" id="IPR050155">
    <property type="entry name" value="HAD-like_hydrolase_sf"/>
</dbReference>
<dbReference type="Gene3D" id="3.40.50.1000">
    <property type="entry name" value="HAD superfamily/HAD-like"/>
    <property type="match status" value="1"/>
</dbReference>
<dbReference type="SFLD" id="SFLDG01129">
    <property type="entry name" value="C1.5:_HAD__Beta-PGM__Phosphata"/>
    <property type="match status" value="1"/>
</dbReference>
<accession>A0ABU5N0W3</accession>
<dbReference type="PANTHER" id="PTHR43434">
    <property type="entry name" value="PHOSPHOGLYCOLATE PHOSPHATASE"/>
    <property type="match status" value="1"/>
</dbReference>
<dbReference type="SFLD" id="SFLDS00003">
    <property type="entry name" value="Haloacid_Dehalogenase"/>
    <property type="match status" value="1"/>
</dbReference>
<dbReference type="RefSeq" id="WP_322609860.1">
    <property type="nucleotide sequence ID" value="NZ_JARVCO010000012.1"/>
</dbReference>
<dbReference type="EMBL" id="JARVCO010000012">
    <property type="protein sequence ID" value="MDZ8120084.1"/>
    <property type="molecule type" value="Genomic_DNA"/>
</dbReference>
<dbReference type="InterPro" id="IPR023214">
    <property type="entry name" value="HAD_sf"/>
</dbReference>
<sequence>MSETKKTILFDFDGTLAETMMLIHEVFNSLSPVYGYRHLPAEEISAARHLTVREFIDHVGIPLWKVPIIAIHARRRMHASMDQILPPDGLVDVLTQIHESGRYIMDILTSNRRKNVLTFLARHRINWFDEVESTRSILSKRRRVEQYIRSRGLNPGELYYIGDTTIDVESARYAGAKTVAVSWGLNTPEALARVKPDFLVNDPAELLAIFPAV</sequence>
<comment type="caution">
    <text evidence="1">The sequence shown here is derived from an EMBL/GenBank/DDBJ whole genome shotgun (WGS) entry which is preliminary data.</text>
</comment>